<dbReference type="AlphaFoldDB" id="A0A452HR79"/>
<reference evidence="3" key="1">
    <citation type="journal article" date="2017" name="PLoS ONE">
        <title>The Agassiz's desert tortoise genome provides a resource for the conservation of a threatened species.</title>
        <authorList>
            <person name="Tollis M."/>
            <person name="DeNardo D.F."/>
            <person name="Cornelius J.A."/>
            <person name="Dolby G.A."/>
            <person name="Edwards T."/>
            <person name="Henen B.T."/>
            <person name="Karl A.E."/>
            <person name="Murphy R.W."/>
            <person name="Kusumi K."/>
        </authorList>
    </citation>
    <scope>NUCLEOTIDE SEQUENCE [LARGE SCALE GENOMIC DNA]</scope>
</reference>
<evidence type="ECO:0000313" key="2">
    <source>
        <dbReference type="Ensembl" id="ENSGAGP00000017506.1"/>
    </source>
</evidence>
<keyword evidence="1" id="KW-0472">Membrane</keyword>
<proteinExistence type="predicted"/>
<dbReference type="STRING" id="38772.ENSGAGP00000017506"/>
<protein>
    <recommendedName>
        <fullName evidence="4">PNKD metallo-beta-lactamase domain containing</fullName>
    </recommendedName>
</protein>
<organism evidence="2 3">
    <name type="scientific">Gopherus agassizii</name>
    <name type="common">Agassiz's desert tortoise</name>
    <dbReference type="NCBI Taxonomy" id="38772"/>
    <lineage>
        <taxon>Eukaryota</taxon>
        <taxon>Metazoa</taxon>
        <taxon>Chordata</taxon>
        <taxon>Craniata</taxon>
        <taxon>Vertebrata</taxon>
        <taxon>Euteleostomi</taxon>
        <taxon>Archelosauria</taxon>
        <taxon>Testudinata</taxon>
        <taxon>Testudines</taxon>
        <taxon>Cryptodira</taxon>
        <taxon>Durocryptodira</taxon>
        <taxon>Testudinoidea</taxon>
        <taxon>Testudinidae</taxon>
        <taxon>Gopherus</taxon>
    </lineage>
</organism>
<reference evidence="2" key="3">
    <citation type="submission" date="2025-09" db="UniProtKB">
        <authorList>
            <consortium name="Ensembl"/>
        </authorList>
    </citation>
    <scope>IDENTIFICATION</scope>
</reference>
<reference evidence="2" key="2">
    <citation type="submission" date="2025-08" db="UniProtKB">
        <authorList>
            <consortium name="Ensembl"/>
        </authorList>
    </citation>
    <scope>IDENTIFICATION</scope>
</reference>
<evidence type="ECO:0000256" key="1">
    <source>
        <dbReference type="SAM" id="Phobius"/>
    </source>
</evidence>
<dbReference type="InterPro" id="IPR031833">
    <property type="entry name" value="DUF4748"/>
</dbReference>
<dbReference type="Proteomes" id="UP000291020">
    <property type="component" value="Unassembled WGS sequence"/>
</dbReference>
<keyword evidence="1" id="KW-1133">Transmembrane helix</keyword>
<dbReference type="Pfam" id="PF15932">
    <property type="entry name" value="DUF4748"/>
    <property type="match status" value="1"/>
</dbReference>
<feature type="transmembrane region" description="Helical" evidence="1">
    <location>
        <begin position="104"/>
        <end position="123"/>
    </location>
</feature>
<accession>A0A452HR79</accession>
<evidence type="ECO:0008006" key="4">
    <source>
        <dbReference type="Google" id="ProtNLM"/>
    </source>
</evidence>
<name>A0A452HR79_9SAUR</name>
<evidence type="ECO:0000313" key="3">
    <source>
        <dbReference type="Proteomes" id="UP000291020"/>
    </source>
</evidence>
<dbReference type="Ensembl" id="ENSGAGT00000019964.1">
    <property type="protein sequence ID" value="ENSGAGP00000017506.1"/>
    <property type="gene ID" value="ENSGAGG00000013006.1"/>
</dbReference>
<keyword evidence="1" id="KW-0812">Transmembrane</keyword>
<feature type="transmembrane region" description="Helical" evidence="1">
    <location>
        <begin position="29"/>
        <end position="49"/>
    </location>
</feature>
<keyword evidence="3" id="KW-1185">Reference proteome</keyword>
<sequence>MRGPGKRALVCLPPRSPARRGARLAPPRAFGVTCLSWAGGFSAAVSRAVGLAGTRRPLARLNLRLIHGSCRAPLELRAKPEAGRRVHEIPEYIPTRKAKNPMKMVGVAWAIGFPSGIILFLLTKREVDKNRLKQLKARQKMKASNVGEYERARYRRSSLGPEGVADTKA</sequence>